<dbReference type="PANTHER" id="PTHR43395">
    <property type="entry name" value="SENSOR HISTIDINE KINASE CHEA"/>
    <property type="match status" value="1"/>
</dbReference>
<dbReference type="SUPFAM" id="SSF52172">
    <property type="entry name" value="CheY-like"/>
    <property type="match status" value="1"/>
</dbReference>
<keyword evidence="2" id="KW-0808">Transferase</keyword>
<sequence>LQSANAIPTHLKYPAAPRVELSSLEEHTSYVLVVDDSLSARKSLAQFVQDMGFEVRTARDGMEAVSLIDAHKPDLILVDMEMPRMNGLELTSHIRASSETHELPVIMITSRSTEKHRKTAFNRGVNHYMVKPFEEDELAMHIQGALKSA</sequence>
<feature type="domain" description="Response regulatory" evidence="1">
    <location>
        <begin position="30"/>
        <end position="146"/>
    </location>
</feature>
<dbReference type="GO" id="GO:0016301">
    <property type="term" value="F:kinase activity"/>
    <property type="evidence" value="ECO:0007669"/>
    <property type="project" value="UniProtKB-KW"/>
</dbReference>
<protein>
    <submittedName>
        <fullName evidence="2">Signal transduction histidine kinase CheA</fullName>
        <ecNumber evidence="2">2.7.3.-</ecNumber>
    </submittedName>
</protein>
<gene>
    <name evidence="2" type="ORF">MNBD_GAMMA11-55</name>
</gene>
<reference evidence="2" key="1">
    <citation type="submission" date="2018-06" db="EMBL/GenBank/DDBJ databases">
        <authorList>
            <person name="Zhirakovskaya E."/>
        </authorList>
    </citation>
    <scope>NUCLEOTIDE SEQUENCE</scope>
</reference>
<name>A0A3B0X4X2_9ZZZZ</name>
<dbReference type="EMBL" id="UOFG01000082">
    <property type="protein sequence ID" value="VAW59443.1"/>
    <property type="molecule type" value="Genomic_DNA"/>
</dbReference>
<dbReference type="SMART" id="SM00448">
    <property type="entry name" value="REC"/>
    <property type="match status" value="1"/>
</dbReference>
<dbReference type="PROSITE" id="PS50110">
    <property type="entry name" value="RESPONSE_REGULATORY"/>
    <property type="match status" value="1"/>
</dbReference>
<dbReference type="GO" id="GO:0000160">
    <property type="term" value="P:phosphorelay signal transduction system"/>
    <property type="evidence" value="ECO:0007669"/>
    <property type="project" value="InterPro"/>
</dbReference>
<dbReference type="InterPro" id="IPR051315">
    <property type="entry name" value="Bact_Chemotaxis_CheA"/>
</dbReference>
<proteinExistence type="predicted"/>
<dbReference type="Pfam" id="PF00072">
    <property type="entry name" value="Response_reg"/>
    <property type="match status" value="1"/>
</dbReference>
<dbReference type="AlphaFoldDB" id="A0A3B0X4X2"/>
<keyword evidence="2" id="KW-0418">Kinase</keyword>
<dbReference type="Gene3D" id="3.40.50.2300">
    <property type="match status" value="1"/>
</dbReference>
<evidence type="ECO:0000259" key="1">
    <source>
        <dbReference type="PROSITE" id="PS50110"/>
    </source>
</evidence>
<dbReference type="CDD" id="cd17546">
    <property type="entry name" value="REC_hyHK_CKI1_RcsC-like"/>
    <property type="match status" value="1"/>
</dbReference>
<organism evidence="2">
    <name type="scientific">hydrothermal vent metagenome</name>
    <dbReference type="NCBI Taxonomy" id="652676"/>
    <lineage>
        <taxon>unclassified sequences</taxon>
        <taxon>metagenomes</taxon>
        <taxon>ecological metagenomes</taxon>
    </lineage>
</organism>
<dbReference type="InterPro" id="IPR001789">
    <property type="entry name" value="Sig_transdc_resp-reg_receiver"/>
</dbReference>
<dbReference type="PANTHER" id="PTHR43395:SF1">
    <property type="entry name" value="CHEMOTAXIS PROTEIN CHEA"/>
    <property type="match status" value="1"/>
</dbReference>
<feature type="non-terminal residue" evidence="2">
    <location>
        <position position="1"/>
    </location>
</feature>
<accession>A0A3B0X4X2</accession>
<dbReference type="EC" id="2.7.3.-" evidence="2"/>
<evidence type="ECO:0000313" key="2">
    <source>
        <dbReference type="EMBL" id="VAW59443.1"/>
    </source>
</evidence>
<dbReference type="InterPro" id="IPR011006">
    <property type="entry name" value="CheY-like_superfamily"/>
</dbReference>